<feature type="region of interest" description="Disordered" evidence="6">
    <location>
        <begin position="1"/>
        <end position="44"/>
    </location>
</feature>
<name>A0A411YKW6_9ACTN</name>
<dbReference type="AlphaFoldDB" id="A0A411YKW6"/>
<dbReference type="InterPro" id="IPR024087">
    <property type="entry name" value="Creatininase-like_sf"/>
</dbReference>
<evidence type="ECO:0000256" key="3">
    <source>
        <dbReference type="ARBA" id="ARBA00022801"/>
    </source>
</evidence>
<comment type="similarity">
    <text evidence="5">Belongs to the creatininase superfamily.</text>
</comment>
<comment type="cofactor">
    <cofactor evidence="1">
        <name>Zn(2+)</name>
        <dbReference type="ChEBI" id="CHEBI:29105"/>
    </cofactor>
</comment>
<keyword evidence="8" id="KW-1185">Reference proteome</keyword>
<keyword evidence="4" id="KW-0862">Zinc</keyword>
<dbReference type="Pfam" id="PF02633">
    <property type="entry name" value="Creatininase"/>
    <property type="match status" value="1"/>
</dbReference>
<evidence type="ECO:0000313" key="8">
    <source>
        <dbReference type="Proteomes" id="UP000291469"/>
    </source>
</evidence>
<dbReference type="GO" id="GO:0016811">
    <property type="term" value="F:hydrolase activity, acting on carbon-nitrogen (but not peptide) bonds, in linear amides"/>
    <property type="evidence" value="ECO:0007669"/>
    <property type="project" value="TreeGrafter"/>
</dbReference>
<sequence length="297" mass="31820">MGLRRGPHRRDPPVARRAGPAVALRAGSGARRRRATGRRPGVSAPFDLSAASSAELAPTLGEGQVILLPVGATEQHGPNLGLGIDYRIADGLAHRIAERLYGLALVAPPLPFGLSAHHMAFPGTISIGSDAFQAVMTDVVRSLARHGPRHFLFVNGHMGNQAVLSVLTTRLEFEDGLRAASAFYLAQARDVIQEHAVTDRWGHACEIETSVAMVLAPELVHTDALEAGDLIEEYGPYEDNYQPHALQVPKSFAARTRNGAFGDARRANRGAGEEIVETAVDRIAAFARHFVTTDPNA</sequence>
<keyword evidence="2" id="KW-0479">Metal-binding</keyword>
<evidence type="ECO:0000256" key="5">
    <source>
        <dbReference type="ARBA" id="ARBA00024029"/>
    </source>
</evidence>
<dbReference type="EMBL" id="CP036402">
    <property type="protein sequence ID" value="QBI21858.1"/>
    <property type="molecule type" value="Genomic_DNA"/>
</dbReference>
<proteinExistence type="inferred from homology"/>
<dbReference type="OrthoDB" id="9801445at2"/>
<evidence type="ECO:0000313" key="7">
    <source>
        <dbReference type="EMBL" id="QBI21858.1"/>
    </source>
</evidence>
<keyword evidence="3" id="KW-0378">Hydrolase</keyword>
<protein>
    <submittedName>
        <fullName evidence="7">Creatininase family protein</fullName>
    </submittedName>
</protein>
<gene>
    <name evidence="7" type="ORF">ER308_01780</name>
</gene>
<organism evidence="7 8">
    <name type="scientific">Egibacter rhizosphaerae</name>
    <dbReference type="NCBI Taxonomy" id="1670831"/>
    <lineage>
        <taxon>Bacteria</taxon>
        <taxon>Bacillati</taxon>
        <taxon>Actinomycetota</taxon>
        <taxon>Nitriliruptoria</taxon>
        <taxon>Egibacterales</taxon>
        <taxon>Egibacteraceae</taxon>
        <taxon>Egibacter</taxon>
    </lineage>
</organism>
<feature type="compositionally biased region" description="Low complexity" evidence="6">
    <location>
        <begin position="15"/>
        <end position="29"/>
    </location>
</feature>
<dbReference type="GO" id="GO:0046872">
    <property type="term" value="F:metal ion binding"/>
    <property type="evidence" value="ECO:0007669"/>
    <property type="project" value="UniProtKB-KW"/>
</dbReference>
<dbReference type="Gene3D" id="3.40.50.10310">
    <property type="entry name" value="Creatininase"/>
    <property type="match status" value="1"/>
</dbReference>
<dbReference type="PANTHER" id="PTHR35005">
    <property type="entry name" value="3-DEHYDRO-SCYLLO-INOSOSE HYDROLASE"/>
    <property type="match status" value="1"/>
</dbReference>
<accession>A0A411YKW6</accession>
<reference evidence="7 8" key="1">
    <citation type="submission" date="2019-01" db="EMBL/GenBank/DDBJ databases">
        <title>Egibacter rhizosphaerae EGI 80759T.</title>
        <authorList>
            <person name="Chen D.-D."/>
            <person name="Tian Y."/>
            <person name="Jiao J.-Y."/>
            <person name="Zhang X.-T."/>
            <person name="Zhang Y.-G."/>
            <person name="Zhang Y."/>
            <person name="Xiao M."/>
            <person name="Shu W.-S."/>
            <person name="Li W.-J."/>
        </authorList>
    </citation>
    <scope>NUCLEOTIDE SEQUENCE [LARGE SCALE GENOMIC DNA]</scope>
    <source>
        <strain evidence="7 8">EGI 80759</strain>
    </source>
</reference>
<dbReference type="SUPFAM" id="SSF102215">
    <property type="entry name" value="Creatininase"/>
    <property type="match status" value="1"/>
</dbReference>
<evidence type="ECO:0000256" key="1">
    <source>
        <dbReference type="ARBA" id="ARBA00001947"/>
    </source>
</evidence>
<evidence type="ECO:0000256" key="4">
    <source>
        <dbReference type="ARBA" id="ARBA00022833"/>
    </source>
</evidence>
<dbReference type="Proteomes" id="UP000291469">
    <property type="component" value="Chromosome"/>
</dbReference>
<dbReference type="InterPro" id="IPR003785">
    <property type="entry name" value="Creatininase/forma_Hydrolase"/>
</dbReference>
<dbReference type="GO" id="GO:0009231">
    <property type="term" value="P:riboflavin biosynthetic process"/>
    <property type="evidence" value="ECO:0007669"/>
    <property type="project" value="TreeGrafter"/>
</dbReference>
<evidence type="ECO:0000256" key="2">
    <source>
        <dbReference type="ARBA" id="ARBA00022723"/>
    </source>
</evidence>
<dbReference type="KEGG" id="erz:ER308_01780"/>
<evidence type="ECO:0000256" key="6">
    <source>
        <dbReference type="SAM" id="MobiDB-lite"/>
    </source>
</evidence>
<dbReference type="PANTHER" id="PTHR35005:SF1">
    <property type="entry name" value="2-AMINO-5-FORMYLAMINO-6-RIBOSYLAMINOPYRIMIDIN-4(3H)-ONE 5'-MONOPHOSPHATE DEFORMYLASE"/>
    <property type="match status" value="1"/>
</dbReference>